<comment type="caution">
    <text evidence="10">The sequence shown here is derived from an EMBL/GenBank/DDBJ whole genome shotgun (WGS) entry which is preliminary data.</text>
</comment>
<keyword evidence="4 8" id="KW-0831">Ubiquinone biosynthesis</keyword>
<evidence type="ECO:0000259" key="9">
    <source>
        <dbReference type="Pfam" id="PF08511"/>
    </source>
</evidence>
<comment type="function">
    <text evidence="8">Membrane-associated protein that warps the membrane surface to access and bind aromatic isoprenes with high specificity, including ubiquinone (CoQ) isoprene intermediates and presents them directly to Coq7, therefore facilitating the Coq7-mediated hydroxylase step. Participates in the biosynthesis of coenzyme Q, also named ubiquinone, an essential lipid-soluble electron transporter for aerobic cellular respiration.</text>
</comment>
<dbReference type="EMBL" id="BGZK01007297">
    <property type="protein sequence ID" value="GBP03300.1"/>
    <property type="molecule type" value="Genomic_DNA"/>
</dbReference>
<dbReference type="Proteomes" id="UP000299102">
    <property type="component" value="Unassembled WGS sequence"/>
</dbReference>
<feature type="domain" description="COQ9 C-terminal" evidence="9">
    <location>
        <begin position="6"/>
        <end position="75"/>
    </location>
</feature>
<evidence type="ECO:0000313" key="10">
    <source>
        <dbReference type="EMBL" id="GBP03300.1"/>
    </source>
</evidence>
<dbReference type="GO" id="GO:0006744">
    <property type="term" value="P:ubiquinone biosynthetic process"/>
    <property type="evidence" value="ECO:0007669"/>
    <property type="project" value="UniProtKB-UniRule"/>
</dbReference>
<comment type="subcellular location">
    <subcellularLocation>
        <location evidence="1 8">Mitochondrion</location>
    </subcellularLocation>
</comment>
<keyword evidence="10" id="KW-0830">Ubiquinone</keyword>
<feature type="non-terminal residue" evidence="10">
    <location>
        <position position="160"/>
    </location>
</feature>
<protein>
    <recommendedName>
        <fullName evidence="8">Ubiquinone biosynthesis protein</fullName>
    </recommendedName>
</protein>
<dbReference type="PANTHER" id="PTHR21427">
    <property type="entry name" value="UBIQUINONE BIOSYNTHESIS PROTEIN COQ9, MITOCHONDRIAL"/>
    <property type="match status" value="1"/>
</dbReference>
<dbReference type="InterPro" id="IPR012762">
    <property type="entry name" value="Ubiq_biosynth_COQ9"/>
</dbReference>
<proteinExistence type="inferred from homology"/>
<dbReference type="UniPathway" id="UPA00232"/>
<evidence type="ECO:0000256" key="8">
    <source>
        <dbReference type="RuleBase" id="RU366063"/>
    </source>
</evidence>
<dbReference type="STRING" id="151549.A0A4C1SQ28"/>
<name>A0A4C1SQ28_EUMVA</name>
<evidence type="ECO:0000256" key="2">
    <source>
        <dbReference type="ARBA" id="ARBA00004749"/>
    </source>
</evidence>
<keyword evidence="11" id="KW-1185">Reference proteome</keyword>
<dbReference type="NCBIfam" id="TIGR02396">
    <property type="entry name" value="diverge_rpsU"/>
    <property type="match status" value="1"/>
</dbReference>
<comment type="similarity">
    <text evidence="3 8">Belongs to the COQ9 family.</text>
</comment>
<evidence type="ECO:0000256" key="7">
    <source>
        <dbReference type="ARBA" id="ARBA00023128"/>
    </source>
</evidence>
<sequence length="160" mass="18227">MPQNASTALAQVLTLVDDICYYSGDRSVDIEWYTRRIGLATILKMTELYMLQDDSANFCKTWEFLENRMEEAVQLQMVLQQTEGVKHKFQSSFNSAFITPEEKVQDISCKKKKKKKNKSLSKSLSLAQASSTGTVFMQTGISRAPNIEYGITPNVLRYTF</sequence>
<evidence type="ECO:0000256" key="4">
    <source>
        <dbReference type="ARBA" id="ARBA00022688"/>
    </source>
</evidence>
<keyword evidence="7 8" id="KW-0496">Mitochondrion</keyword>
<evidence type="ECO:0000256" key="1">
    <source>
        <dbReference type="ARBA" id="ARBA00004173"/>
    </source>
</evidence>
<keyword evidence="6 8" id="KW-0446">Lipid-binding</keyword>
<dbReference type="PANTHER" id="PTHR21427:SF19">
    <property type="entry name" value="UBIQUINONE BIOSYNTHESIS PROTEIN COQ9, MITOCHONDRIAL"/>
    <property type="match status" value="1"/>
</dbReference>
<dbReference type="GO" id="GO:0005743">
    <property type="term" value="C:mitochondrial inner membrane"/>
    <property type="evidence" value="ECO:0007669"/>
    <property type="project" value="TreeGrafter"/>
</dbReference>
<evidence type="ECO:0000256" key="6">
    <source>
        <dbReference type="ARBA" id="ARBA00023121"/>
    </source>
</evidence>
<comment type="pathway">
    <text evidence="2 8">Cofactor biosynthesis; ubiquinone biosynthesis.</text>
</comment>
<evidence type="ECO:0000256" key="3">
    <source>
        <dbReference type="ARBA" id="ARBA00010766"/>
    </source>
</evidence>
<dbReference type="Pfam" id="PF08511">
    <property type="entry name" value="COQ9"/>
    <property type="match status" value="1"/>
</dbReference>
<reference evidence="10 11" key="1">
    <citation type="journal article" date="2019" name="Commun. Biol.">
        <title>The bagworm genome reveals a unique fibroin gene that provides high tensile strength.</title>
        <authorList>
            <person name="Kono N."/>
            <person name="Nakamura H."/>
            <person name="Ohtoshi R."/>
            <person name="Tomita M."/>
            <person name="Numata K."/>
            <person name="Arakawa K."/>
        </authorList>
    </citation>
    <scope>NUCLEOTIDE SEQUENCE [LARGE SCALE GENOMIC DNA]</scope>
</reference>
<gene>
    <name evidence="10" type="primary">Coq9</name>
    <name evidence="10" type="ORF">EVAR_71744_1</name>
</gene>
<organism evidence="10 11">
    <name type="scientific">Eumeta variegata</name>
    <name type="common">Bagworm moth</name>
    <name type="synonym">Eumeta japonica</name>
    <dbReference type="NCBI Taxonomy" id="151549"/>
    <lineage>
        <taxon>Eukaryota</taxon>
        <taxon>Metazoa</taxon>
        <taxon>Ecdysozoa</taxon>
        <taxon>Arthropoda</taxon>
        <taxon>Hexapoda</taxon>
        <taxon>Insecta</taxon>
        <taxon>Pterygota</taxon>
        <taxon>Neoptera</taxon>
        <taxon>Endopterygota</taxon>
        <taxon>Lepidoptera</taxon>
        <taxon>Glossata</taxon>
        <taxon>Ditrysia</taxon>
        <taxon>Tineoidea</taxon>
        <taxon>Psychidae</taxon>
        <taxon>Oiketicinae</taxon>
        <taxon>Eumeta</taxon>
    </lineage>
</organism>
<dbReference type="GO" id="GO:0008289">
    <property type="term" value="F:lipid binding"/>
    <property type="evidence" value="ECO:0007669"/>
    <property type="project" value="UniProtKB-UniRule"/>
</dbReference>
<dbReference type="AlphaFoldDB" id="A0A4C1SQ28"/>
<evidence type="ECO:0000256" key="5">
    <source>
        <dbReference type="ARBA" id="ARBA00022946"/>
    </source>
</evidence>
<dbReference type="InterPro" id="IPR013718">
    <property type="entry name" value="COQ9_C"/>
</dbReference>
<accession>A0A4C1SQ28</accession>
<keyword evidence="5" id="KW-0809">Transit peptide</keyword>
<evidence type="ECO:0000313" key="11">
    <source>
        <dbReference type="Proteomes" id="UP000299102"/>
    </source>
</evidence>
<dbReference type="OrthoDB" id="619536at2759"/>